<organism evidence="1 2">
    <name type="scientific">Subsaximicrobium wynnwilliamsii</name>
    <dbReference type="NCBI Taxonomy" id="291179"/>
    <lineage>
        <taxon>Bacteria</taxon>
        <taxon>Pseudomonadati</taxon>
        <taxon>Bacteroidota</taxon>
        <taxon>Flavobacteriia</taxon>
        <taxon>Flavobacteriales</taxon>
        <taxon>Flavobacteriaceae</taxon>
        <taxon>Subsaximicrobium</taxon>
    </lineage>
</organism>
<protein>
    <submittedName>
        <fullName evidence="1">Uncharacterized protein</fullName>
    </submittedName>
</protein>
<dbReference type="AlphaFoldDB" id="A0A5C6ZEG3"/>
<gene>
    <name evidence="1" type="ORF">ESY86_17965</name>
</gene>
<name>A0A5C6ZEG3_9FLAO</name>
<accession>A0A5C6ZEG3</accession>
<dbReference type="RefSeq" id="WP_147088112.1">
    <property type="nucleotide sequence ID" value="NZ_VORM01000033.1"/>
</dbReference>
<evidence type="ECO:0000313" key="1">
    <source>
        <dbReference type="EMBL" id="TXD87115.1"/>
    </source>
</evidence>
<reference evidence="1 2" key="1">
    <citation type="submission" date="2019-08" db="EMBL/GenBank/DDBJ databases">
        <title>Genomes of Subsaximicrobium wynnwilliamsii strains.</title>
        <authorList>
            <person name="Bowman J.P."/>
        </authorList>
    </citation>
    <scope>NUCLEOTIDE SEQUENCE [LARGE SCALE GENOMIC DNA]</scope>
    <source>
        <strain evidence="1 2">2-80-2</strain>
    </source>
</reference>
<proteinExistence type="predicted"/>
<dbReference type="EMBL" id="VORO01000029">
    <property type="protein sequence ID" value="TXD87115.1"/>
    <property type="molecule type" value="Genomic_DNA"/>
</dbReference>
<evidence type="ECO:0000313" key="2">
    <source>
        <dbReference type="Proteomes" id="UP000321578"/>
    </source>
</evidence>
<dbReference type="OrthoDB" id="1274798at2"/>
<keyword evidence="2" id="KW-1185">Reference proteome</keyword>
<sequence>MDLYIESKDGILVEDIYVCYQLTNVIDLEKLHDLGFSICLDEELAFRPSTEYLMVKAQYELLGFELEHFKTPIKFDKLFNWYDGFRYLRNFFDGLDPFSSLDYKLFDDASRLLGKLDRIVSIKTITENALEALIDFQVATTERDKLIWLFENQMDRYANINFSIPEDLSVDSCVTYESDQLQLIIDITGYEYVFDYFKKLDDFYEAMMEKYKPLPAHFENSKQHRIGYSLESYLTLHKVHLDLVESYGQNG</sequence>
<dbReference type="Proteomes" id="UP000321578">
    <property type="component" value="Unassembled WGS sequence"/>
</dbReference>
<comment type="caution">
    <text evidence="1">The sequence shown here is derived from an EMBL/GenBank/DDBJ whole genome shotgun (WGS) entry which is preliminary data.</text>
</comment>